<name>A0A0V0SRS9_9BILA</name>
<feature type="region of interest" description="Disordered" evidence="1">
    <location>
        <begin position="27"/>
        <end position="53"/>
    </location>
</feature>
<sequence length="53" mass="5755">MQQQGIHSVTPRNTAVHWTRHGCTGCHQLYEPQSFHGNKEVSPPGGQSEAGEG</sequence>
<gene>
    <name evidence="2" type="ORF">T05_15121</name>
</gene>
<reference evidence="2 3" key="1">
    <citation type="submission" date="2015-01" db="EMBL/GenBank/DDBJ databases">
        <title>Evolution of Trichinella species and genotypes.</title>
        <authorList>
            <person name="Korhonen P.K."/>
            <person name="Edoardo P."/>
            <person name="Giuseppe L.R."/>
            <person name="Gasser R.B."/>
        </authorList>
    </citation>
    <scope>NUCLEOTIDE SEQUENCE [LARGE SCALE GENOMIC DNA]</scope>
    <source>
        <strain evidence="2">ISS417</strain>
    </source>
</reference>
<evidence type="ECO:0000313" key="3">
    <source>
        <dbReference type="Proteomes" id="UP000055048"/>
    </source>
</evidence>
<evidence type="ECO:0000256" key="1">
    <source>
        <dbReference type="SAM" id="MobiDB-lite"/>
    </source>
</evidence>
<dbReference type="Proteomes" id="UP000055048">
    <property type="component" value="Unassembled WGS sequence"/>
</dbReference>
<comment type="caution">
    <text evidence="2">The sequence shown here is derived from an EMBL/GenBank/DDBJ whole genome shotgun (WGS) entry which is preliminary data.</text>
</comment>
<organism evidence="2 3">
    <name type="scientific">Trichinella murrelli</name>
    <dbReference type="NCBI Taxonomy" id="144512"/>
    <lineage>
        <taxon>Eukaryota</taxon>
        <taxon>Metazoa</taxon>
        <taxon>Ecdysozoa</taxon>
        <taxon>Nematoda</taxon>
        <taxon>Enoplea</taxon>
        <taxon>Dorylaimia</taxon>
        <taxon>Trichinellida</taxon>
        <taxon>Trichinellidae</taxon>
        <taxon>Trichinella</taxon>
    </lineage>
</organism>
<accession>A0A0V0SRS9</accession>
<proteinExistence type="predicted"/>
<evidence type="ECO:0000313" key="2">
    <source>
        <dbReference type="EMBL" id="KRX29441.1"/>
    </source>
</evidence>
<dbReference type="EMBL" id="JYDJ01003303">
    <property type="protein sequence ID" value="KRX29441.1"/>
    <property type="molecule type" value="Genomic_DNA"/>
</dbReference>
<keyword evidence="3" id="KW-1185">Reference proteome</keyword>
<protein>
    <submittedName>
        <fullName evidence="2">Uncharacterized protein</fullName>
    </submittedName>
</protein>
<dbReference type="AlphaFoldDB" id="A0A0V0SRS9"/>